<proteinExistence type="predicted"/>
<evidence type="ECO:0000256" key="1">
    <source>
        <dbReference type="SAM" id="MobiDB-lite"/>
    </source>
</evidence>
<dbReference type="EMBL" id="JAJFAZ020000006">
    <property type="protein sequence ID" value="KAI5323409.1"/>
    <property type="molecule type" value="Genomic_DNA"/>
</dbReference>
<comment type="caution">
    <text evidence="2">The sequence shown here is derived from an EMBL/GenBank/DDBJ whole genome shotgun (WGS) entry which is preliminary data.</text>
</comment>
<dbReference type="Proteomes" id="UP001054821">
    <property type="component" value="Chromosome 6"/>
</dbReference>
<keyword evidence="3" id="KW-1185">Reference proteome</keyword>
<reference evidence="2 3" key="1">
    <citation type="journal article" date="2022" name="G3 (Bethesda)">
        <title>Whole-genome sequence and methylome profiling of the almond [Prunus dulcis (Mill.) D.A. Webb] cultivar 'Nonpareil'.</title>
        <authorList>
            <person name="D'Amico-Willman K.M."/>
            <person name="Ouma W.Z."/>
            <person name="Meulia T."/>
            <person name="Sideli G.M."/>
            <person name="Gradziel T.M."/>
            <person name="Fresnedo-Ramirez J."/>
        </authorList>
    </citation>
    <scope>NUCLEOTIDE SEQUENCE [LARGE SCALE GENOMIC DNA]</scope>
    <source>
        <strain evidence="2">Clone GOH B32 T37-40</strain>
    </source>
</reference>
<protein>
    <submittedName>
        <fullName evidence="2">Uncharacterized protein</fullName>
    </submittedName>
</protein>
<organism evidence="2 3">
    <name type="scientific">Prunus dulcis</name>
    <name type="common">Almond</name>
    <name type="synonym">Amygdalus dulcis</name>
    <dbReference type="NCBI Taxonomy" id="3755"/>
    <lineage>
        <taxon>Eukaryota</taxon>
        <taxon>Viridiplantae</taxon>
        <taxon>Streptophyta</taxon>
        <taxon>Embryophyta</taxon>
        <taxon>Tracheophyta</taxon>
        <taxon>Spermatophyta</taxon>
        <taxon>Magnoliopsida</taxon>
        <taxon>eudicotyledons</taxon>
        <taxon>Gunneridae</taxon>
        <taxon>Pentapetalae</taxon>
        <taxon>rosids</taxon>
        <taxon>fabids</taxon>
        <taxon>Rosales</taxon>
        <taxon>Rosaceae</taxon>
        <taxon>Amygdaloideae</taxon>
        <taxon>Amygdaleae</taxon>
        <taxon>Prunus</taxon>
    </lineage>
</organism>
<feature type="region of interest" description="Disordered" evidence="1">
    <location>
        <begin position="18"/>
        <end position="54"/>
    </location>
</feature>
<evidence type="ECO:0000313" key="3">
    <source>
        <dbReference type="Proteomes" id="UP001054821"/>
    </source>
</evidence>
<accession>A0AAD4YW34</accession>
<evidence type="ECO:0000313" key="2">
    <source>
        <dbReference type="EMBL" id="KAI5323409.1"/>
    </source>
</evidence>
<gene>
    <name evidence="2" type="ORF">L3X38_032481</name>
</gene>
<feature type="region of interest" description="Disordered" evidence="1">
    <location>
        <begin position="115"/>
        <end position="169"/>
    </location>
</feature>
<sequence length="169" mass="19244">MEYGFALCLPESEVYAAREKESDEENDGKGKGQKKGKKAVWSSARKAKENVEVEKPKRVNRPGWRIKGLNYALQWSWGSHVPECDATNVGLHVCKDLDELNSVVQQLRNEVAVLHREKDVRKPGDAGEERNKTEDAGEKSQKTKDEDTREESQKTEDTGEEVIKLRMME</sequence>
<name>A0AAD4YW34_PRUDU</name>
<dbReference type="AlphaFoldDB" id="A0AAD4YW34"/>